<dbReference type="EMBL" id="JBHRTR010000048">
    <property type="protein sequence ID" value="MFC3230618.1"/>
    <property type="molecule type" value="Genomic_DNA"/>
</dbReference>
<dbReference type="PANTHER" id="PTHR40394:SF2">
    <property type="entry name" value="QUINOL:CYTOCHROME C OXIDOREDUCTASE MEMBRANE PROTEIN"/>
    <property type="match status" value="1"/>
</dbReference>
<evidence type="ECO:0000256" key="4">
    <source>
        <dbReference type="PROSITE-ProRule" id="PRU00433"/>
    </source>
</evidence>
<keyword evidence="6" id="KW-0732">Signal</keyword>
<evidence type="ECO:0000259" key="7">
    <source>
        <dbReference type="PROSITE" id="PS51007"/>
    </source>
</evidence>
<evidence type="ECO:0000256" key="3">
    <source>
        <dbReference type="ARBA" id="ARBA00023004"/>
    </source>
</evidence>
<evidence type="ECO:0000313" key="9">
    <source>
        <dbReference type="Proteomes" id="UP001595528"/>
    </source>
</evidence>
<accession>A0ABV7L7P2</accession>
<name>A0ABV7L7P2_9PROT</name>
<feature type="region of interest" description="Disordered" evidence="5">
    <location>
        <begin position="45"/>
        <end position="75"/>
    </location>
</feature>
<dbReference type="Gene3D" id="1.10.760.10">
    <property type="entry name" value="Cytochrome c-like domain"/>
    <property type="match status" value="1"/>
</dbReference>
<keyword evidence="2 4" id="KW-0479">Metal-binding</keyword>
<dbReference type="InterPro" id="IPR036909">
    <property type="entry name" value="Cyt_c-like_dom_sf"/>
</dbReference>
<evidence type="ECO:0000256" key="2">
    <source>
        <dbReference type="ARBA" id="ARBA00022723"/>
    </source>
</evidence>
<protein>
    <submittedName>
        <fullName evidence="8">C-type cytochrome</fullName>
    </submittedName>
</protein>
<keyword evidence="3 4" id="KW-0408">Iron</keyword>
<feature type="compositionally biased region" description="Low complexity" evidence="5">
    <location>
        <begin position="61"/>
        <end position="75"/>
    </location>
</feature>
<feature type="signal peptide" evidence="6">
    <location>
        <begin position="1"/>
        <end position="24"/>
    </location>
</feature>
<dbReference type="SUPFAM" id="SSF46626">
    <property type="entry name" value="Cytochrome c"/>
    <property type="match status" value="1"/>
</dbReference>
<dbReference type="PANTHER" id="PTHR40394">
    <property type="entry name" value="LIPOPROTEIN-RELATED"/>
    <property type="match status" value="1"/>
</dbReference>
<dbReference type="RefSeq" id="WP_379905951.1">
    <property type="nucleotide sequence ID" value="NZ_JBHRTR010000048.1"/>
</dbReference>
<feature type="chain" id="PRO_5046752035" evidence="6">
    <location>
        <begin position="25"/>
        <end position="180"/>
    </location>
</feature>
<reference evidence="9" key="1">
    <citation type="journal article" date="2019" name="Int. J. Syst. Evol. Microbiol.">
        <title>The Global Catalogue of Microorganisms (GCM) 10K type strain sequencing project: providing services to taxonomists for standard genome sequencing and annotation.</title>
        <authorList>
            <consortium name="The Broad Institute Genomics Platform"/>
            <consortium name="The Broad Institute Genome Sequencing Center for Infectious Disease"/>
            <person name="Wu L."/>
            <person name="Ma J."/>
        </authorList>
    </citation>
    <scope>NUCLEOTIDE SEQUENCE [LARGE SCALE GENOMIC DNA]</scope>
    <source>
        <strain evidence="9">KCTC 42964</strain>
    </source>
</reference>
<dbReference type="Pfam" id="PF13442">
    <property type="entry name" value="Cytochrome_CBB3"/>
    <property type="match status" value="1"/>
</dbReference>
<keyword evidence="9" id="KW-1185">Reference proteome</keyword>
<dbReference type="Proteomes" id="UP001595528">
    <property type="component" value="Unassembled WGS sequence"/>
</dbReference>
<dbReference type="PROSITE" id="PS51007">
    <property type="entry name" value="CYTC"/>
    <property type="match status" value="1"/>
</dbReference>
<keyword evidence="1 4" id="KW-0349">Heme</keyword>
<gene>
    <name evidence="8" type="ORF">ACFOGJ_25445</name>
</gene>
<sequence length="180" mass="18395">MRGASLPPALLLPTLLLPALLLVAACRDDGLARQPKATAYEAAEALPRQAAAQPPPAHTVARPAPAGLRPASPAAAPRSGAELLARGRERFAIFCLPCHGADGGGGGEVVRRGFPAPPSLHSARLRAAPAAHILRVIAEGQGAMYPYGARVPPADRRAILAYIRALQLAGPAAAGGEEAR</sequence>
<organism evidence="8 9">
    <name type="scientific">Marinibaculum pumilum</name>
    <dbReference type="NCBI Taxonomy" id="1766165"/>
    <lineage>
        <taxon>Bacteria</taxon>
        <taxon>Pseudomonadati</taxon>
        <taxon>Pseudomonadota</taxon>
        <taxon>Alphaproteobacteria</taxon>
        <taxon>Rhodospirillales</taxon>
        <taxon>Rhodospirillaceae</taxon>
        <taxon>Marinibaculum</taxon>
    </lineage>
</organism>
<dbReference type="PROSITE" id="PS51257">
    <property type="entry name" value="PROKAR_LIPOPROTEIN"/>
    <property type="match status" value="1"/>
</dbReference>
<feature type="domain" description="Cytochrome c" evidence="7">
    <location>
        <begin position="82"/>
        <end position="167"/>
    </location>
</feature>
<evidence type="ECO:0000256" key="6">
    <source>
        <dbReference type="SAM" id="SignalP"/>
    </source>
</evidence>
<evidence type="ECO:0000256" key="1">
    <source>
        <dbReference type="ARBA" id="ARBA00022617"/>
    </source>
</evidence>
<evidence type="ECO:0000313" key="8">
    <source>
        <dbReference type="EMBL" id="MFC3230618.1"/>
    </source>
</evidence>
<dbReference type="InterPro" id="IPR009056">
    <property type="entry name" value="Cyt_c-like_dom"/>
</dbReference>
<evidence type="ECO:0000256" key="5">
    <source>
        <dbReference type="SAM" id="MobiDB-lite"/>
    </source>
</evidence>
<proteinExistence type="predicted"/>
<comment type="caution">
    <text evidence="8">The sequence shown here is derived from an EMBL/GenBank/DDBJ whole genome shotgun (WGS) entry which is preliminary data.</text>
</comment>